<dbReference type="PANTHER" id="PTHR11241:SF0">
    <property type="entry name" value="DEOXYURIDINE 5'-TRIPHOSPHATE NUCLEOTIDOHYDROLASE"/>
    <property type="match status" value="1"/>
</dbReference>
<dbReference type="FunFam" id="2.70.40.10:FF:000002">
    <property type="entry name" value="dUTP diphosphatase"/>
    <property type="match status" value="1"/>
</dbReference>
<reference evidence="9 10" key="1">
    <citation type="submission" date="2009-02" db="EMBL/GenBank/DDBJ databases">
        <title>Sequencing of the draft genome and assembly of Dethiobacter alkaliphilus AHT 1.</title>
        <authorList>
            <consortium name="US DOE Joint Genome Institute (JGI-PGF)"/>
            <person name="Lucas S."/>
            <person name="Copeland A."/>
            <person name="Lapidus A."/>
            <person name="Glavina del Rio T."/>
            <person name="Dalin E."/>
            <person name="Tice H."/>
            <person name="Bruce D."/>
            <person name="Goodwin L."/>
            <person name="Pitluck S."/>
            <person name="Larimer F."/>
            <person name="Land M.L."/>
            <person name="Hauser L."/>
            <person name="Muyzer G."/>
        </authorList>
    </citation>
    <scope>NUCLEOTIDE SEQUENCE [LARGE SCALE GENOMIC DNA]</scope>
    <source>
        <strain evidence="9 10">AHT 1</strain>
    </source>
</reference>
<organism evidence="9 10">
    <name type="scientific">Dethiobacter alkaliphilus AHT 1</name>
    <dbReference type="NCBI Taxonomy" id="555088"/>
    <lineage>
        <taxon>Bacteria</taxon>
        <taxon>Bacillati</taxon>
        <taxon>Bacillota</taxon>
        <taxon>Dethiobacteria</taxon>
        <taxon>Dethiobacterales</taxon>
        <taxon>Dethiobacteraceae</taxon>
        <taxon>Dethiobacter</taxon>
    </lineage>
</organism>
<evidence type="ECO:0000256" key="5">
    <source>
        <dbReference type="ARBA" id="ARBA00023080"/>
    </source>
</evidence>
<dbReference type="OrthoDB" id="9809956at2"/>
<sequence>MDTAKLFVHKLPHAADLPLPRYMSDDAAGMDILAALDEPVVLLPGNRTLIPTGLQMAVPRGCEVQIRPRSGLALKQGIAVLNSPGTVDADYRGEVKVIIANLGREPFVITRGDRIAQMVLAKLTRADLAECEKLPDTARGKGGFGHTGV</sequence>
<dbReference type="InterPro" id="IPR033704">
    <property type="entry name" value="dUTPase_trimeric"/>
</dbReference>
<dbReference type="GO" id="GO:0004170">
    <property type="term" value="F:dUTP diphosphatase activity"/>
    <property type="evidence" value="ECO:0007669"/>
    <property type="project" value="UniProtKB-UniRule"/>
</dbReference>
<dbReference type="HAMAP" id="MF_00116">
    <property type="entry name" value="dUTPase_bact"/>
    <property type="match status" value="1"/>
</dbReference>
<evidence type="ECO:0000313" key="10">
    <source>
        <dbReference type="Proteomes" id="UP000006443"/>
    </source>
</evidence>
<dbReference type="InterPro" id="IPR029054">
    <property type="entry name" value="dUTPase-like"/>
</dbReference>
<evidence type="ECO:0000256" key="6">
    <source>
        <dbReference type="ARBA" id="ARBA00047686"/>
    </source>
</evidence>
<keyword evidence="4 7" id="KW-0460">Magnesium</keyword>
<comment type="caution">
    <text evidence="7">Lacks conserved residue(s) required for the propagation of feature annotation.</text>
</comment>
<evidence type="ECO:0000256" key="4">
    <source>
        <dbReference type="ARBA" id="ARBA00022842"/>
    </source>
</evidence>
<keyword evidence="5 7" id="KW-0546">Nucleotide metabolism</keyword>
<protein>
    <recommendedName>
        <fullName evidence="7">Deoxyuridine 5'-triphosphate nucleotidohydrolase</fullName>
        <shortName evidence="7">dUTPase</shortName>
        <ecNumber evidence="7">3.6.1.23</ecNumber>
    </recommendedName>
    <alternativeName>
        <fullName evidence="7">dUTP pyrophosphatase</fullName>
    </alternativeName>
</protein>
<dbReference type="Gene3D" id="2.70.40.10">
    <property type="match status" value="1"/>
</dbReference>
<comment type="catalytic activity">
    <reaction evidence="6 7">
        <text>dUTP + H2O = dUMP + diphosphate + H(+)</text>
        <dbReference type="Rhea" id="RHEA:10248"/>
        <dbReference type="ChEBI" id="CHEBI:15377"/>
        <dbReference type="ChEBI" id="CHEBI:15378"/>
        <dbReference type="ChEBI" id="CHEBI:33019"/>
        <dbReference type="ChEBI" id="CHEBI:61555"/>
        <dbReference type="ChEBI" id="CHEBI:246422"/>
        <dbReference type="EC" id="3.6.1.23"/>
    </reaction>
</comment>
<dbReference type="CDD" id="cd07557">
    <property type="entry name" value="trimeric_dUTPase"/>
    <property type="match status" value="1"/>
</dbReference>
<comment type="similarity">
    <text evidence="1 7">Belongs to the dUTPase family.</text>
</comment>
<comment type="pathway">
    <text evidence="7">Pyrimidine metabolism; dUMP biosynthesis; dUMP from dCTP (dUTP route): step 2/2.</text>
</comment>
<keyword evidence="2 7" id="KW-0479">Metal-binding</keyword>
<dbReference type="InterPro" id="IPR036157">
    <property type="entry name" value="dUTPase-like_sf"/>
</dbReference>
<evidence type="ECO:0000256" key="7">
    <source>
        <dbReference type="HAMAP-Rule" id="MF_00116"/>
    </source>
</evidence>
<dbReference type="EC" id="3.6.1.23" evidence="7"/>
<dbReference type="GO" id="GO:0000287">
    <property type="term" value="F:magnesium ion binding"/>
    <property type="evidence" value="ECO:0007669"/>
    <property type="project" value="UniProtKB-UniRule"/>
</dbReference>
<dbReference type="Proteomes" id="UP000006443">
    <property type="component" value="Unassembled WGS sequence"/>
</dbReference>
<evidence type="ECO:0000259" key="8">
    <source>
        <dbReference type="Pfam" id="PF00692"/>
    </source>
</evidence>
<dbReference type="SUPFAM" id="SSF51283">
    <property type="entry name" value="dUTPase-like"/>
    <property type="match status" value="1"/>
</dbReference>
<feature type="binding site" evidence="7">
    <location>
        <begin position="86"/>
        <end position="88"/>
    </location>
    <ligand>
        <name>substrate</name>
    </ligand>
</feature>
<dbReference type="InterPro" id="IPR008181">
    <property type="entry name" value="dUTPase"/>
</dbReference>
<feature type="binding site" evidence="7">
    <location>
        <begin position="69"/>
        <end position="71"/>
    </location>
    <ligand>
        <name>substrate</name>
    </ligand>
</feature>
<keyword evidence="3 7" id="KW-0378">Hydrolase</keyword>
<dbReference type="AlphaFoldDB" id="C0GIX3"/>
<dbReference type="GO" id="GO:0046081">
    <property type="term" value="P:dUTP catabolic process"/>
    <property type="evidence" value="ECO:0007669"/>
    <property type="project" value="InterPro"/>
</dbReference>
<dbReference type="Pfam" id="PF00692">
    <property type="entry name" value="dUTPase"/>
    <property type="match status" value="1"/>
</dbReference>
<comment type="function">
    <text evidence="7">This enzyme is involved in nucleotide metabolism: it produces dUMP, the immediate precursor of thymidine nucleotides and it decreases the intracellular concentration of dUTP so that uracil cannot be incorporated into DNA.</text>
</comment>
<accession>C0GIX3</accession>
<comment type="cofactor">
    <cofactor evidence="7">
        <name>Mg(2+)</name>
        <dbReference type="ChEBI" id="CHEBI:18420"/>
    </cofactor>
</comment>
<evidence type="ECO:0000256" key="3">
    <source>
        <dbReference type="ARBA" id="ARBA00022801"/>
    </source>
</evidence>
<dbReference type="EMBL" id="ACJM01000013">
    <property type="protein sequence ID" value="EEG76787.1"/>
    <property type="molecule type" value="Genomic_DNA"/>
</dbReference>
<dbReference type="RefSeq" id="WP_008517802.1">
    <property type="nucleotide sequence ID" value="NZ_ACJM01000013.1"/>
</dbReference>
<dbReference type="NCBIfam" id="NF001862">
    <property type="entry name" value="PRK00601.1"/>
    <property type="match status" value="1"/>
</dbReference>
<feature type="domain" description="dUTPase-like" evidence="8">
    <location>
        <begin position="18"/>
        <end position="148"/>
    </location>
</feature>
<proteinExistence type="inferred from homology"/>
<evidence type="ECO:0000256" key="1">
    <source>
        <dbReference type="ARBA" id="ARBA00006581"/>
    </source>
</evidence>
<dbReference type="PANTHER" id="PTHR11241">
    <property type="entry name" value="DEOXYURIDINE 5'-TRIPHOSPHATE NUCLEOTIDOHYDROLASE"/>
    <property type="match status" value="1"/>
</dbReference>
<name>C0GIX3_DETAL</name>
<dbReference type="UniPathway" id="UPA00610">
    <property type="reaction ID" value="UER00666"/>
</dbReference>
<comment type="caution">
    <text evidence="9">The sequence shown here is derived from an EMBL/GenBank/DDBJ whole genome shotgun (WGS) entry which is preliminary data.</text>
</comment>
<evidence type="ECO:0000256" key="2">
    <source>
        <dbReference type="ARBA" id="ARBA00022723"/>
    </source>
</evidence>
<evidence type="ECO:0000313" key="9">
    <source>
        <dbReference type="EMBL" id="EEG76787.1"/>
    </source>
</evidence>
<dbReference type="GO" id="GO:0006226">
    <property type="term" value="P:dUMP biosynthetic process"/>
    <property type="evidence" value="ECO:0007669"/>
    <property type="project" value="UniProtKB-UniRule"/>
</dbReference>
<dbReference type="eggNOG" id="COG0756">
    <property type="taxonomic scope" value="Bacteria"/>
</dbReference>
<dbReference type="NCBIfam" id="TIGR00576">
    <property type="entry name" value="dut"/>
    <property type="match status" value="1"/>
</dbReference>
<dbReference type="STRING" id="555088.DealDRAFT_2432"/>
<gene>
    <name evidence="7" type="primary">dut</name>
    <name evidence="9" type="ORF">DealDRAFT_2432</name>
</gene>
<feature type="binding site" evidence="7">
    <location>
        <position position="82"/>
    </location>
    <ligand>
        <name>substrate</name>
    </ligand>
</feature>
<keyword evidence="10" id="KW-1185">Reference proteome</keyword>